<proteinExistence type="predicted"/>
<dbReference type="eggNOG" id="COG0210">
    <property type="taxonomic scope" value="Bacteria"/>
</dbReference>
<dbReference type="SUPFAM" id="SSF52540">
    <property type="entry name" value="P-loop containing nucleoside triphosphate hydrolases"/>
    <property type="match status" value="1"/>
</dbReference>
<dbReference type="Pfam" id="PF13245">
    <property type="entry name" value="AAA_19"/>
    <property type="match status" value="1"/>
</dbReference>
<dbReference type="GO" id="GO:0003678">
    <property type="term" value="F:DNA helicase activity"/>
    <property type="evidence" value="ECO:0007669"/>
    <property type="project" value="InterPro"/>
</dbReference>
<evidence type="ECO:0000256" key="5">
    <source>
        <dbReference type="ARBA" id="ARBA00034923"/>
    </source>
</evidence>
<comment type="caution">
    <text evidence="8">The sequence shown here is derived from an EMBL/GenBank/DDBJ whole genome shotgun (WGS) entry which is preliminary data.</text>
</comment>
<evidence type="ECO:0000256" key="1">
    <source>
        <dbReference type="ARBA" id="ARBA00022741"/>
    </source>
</evidence>
<dbReference type="GO" id="GO:0016787">
    <property type="term" value="F:hydrolase activity"/>
    <property type="evidence" value="ECO:0007669"/>
    <property type="project" value="UniProtKB-UniRule"/>
</dbReference>
<keyword evidence="2 6" id="KW-0378">Hydrolase</keyword>
<feature type="domain" description="UvrD-like helicase ATP-binding" evidence="7">
    <location>
        <begin position="84"/>
        <end position="282"/>
    </location>
</feature>
<dbReference type="GO" id="GO:0003677">
    <property type="term" value="F:DNA binding"/>
    <property type="evidence" value="ECO:0007669"/>
    <property type="project" value="InterPro"/>
</dbReference>
<organism evidence="8 9">
    <name type="scientific">Sphaerotilus natans subsp. natans DSM 6575</name>
    <dbReference type="NCBI Taxonomy" id="1286631"/>
    <lineage>
        <taxon>Bacteria</taxon>
        <taxon>Pseudomonadati</taxon>
        <taxon>Pseudomonadota</taxon>
        <taxon>Betaproteobacteria</taxon>
        <taxon>Burkholderiales</taxon>
        <taxon>Sphaerotilaceae</taxon>
        <taxon>Sphaerotilus</taxon>
    </lineage>
</organism>
<evidence type="ECO:0000313" key="8">
    <source>
        <dbReference type="EMBL" id="KDB51954.1"/>
    </source>
</evidence>
<dbReference type="RefSeq" id="WP_051631956.1">
    <property type="nucleotide sequence ID" value="NZ_AZRA01000062.1"/>
</dbReference>
<protein>
    <recommendedName>
        <fullName evidence="5">DNA 3'-5' helicase II</fullName>
    </recommendedName>
</protein>
<keyword evidence="3 6" id="KW-0347">Helicase</keyword>
<dbReference type="PANTHER" id="PTHR11070">
    <property type="entry name" value="UVRD / RECB / PCRA DNA HELICASE FAMILY MEMBER"/>
    <property type="match status" value="1"/>
</dbReference>
<evidence type="ECO:0000256" key="3">
    <source>
        <dbReference type="ARBA" id="ARBA00022806"/>
    </source>
</evidence>
<reference evidence="8 9" key="1">
    <citation type="journal article" date="2014" name="FEMS Microbiol. Ecol.">
        <title>Sphaerotilus natans encrusted with nanoball-shaped Fe(III) oxide minerals formed by nitrate-reducing mixotrophic Fe(II) oxidation.</title>
        <authorList>
            <person name="Park S."/>
            <person name="Kim D.H."/>
            <person name="Lee J.H."/>
            <person name="Hur H.G."/>
        </authorList>
    </citation>
    <scope>NUCLEOTIDE SEQUENCE [LARGE SCALE GENOMIC DNA]</scope>
    <source>
        <strain evidence="8 9">DSM 6575</strain>
    </source>
</reference>
<feature type="binding site" evidence="6">
    <location>
        <begin position="105"/>
        <end position="112"/>
    </location>
    <ligand>
        <name>ATP</name>
        <dbReference type="ChEBI" id="CHEBI:30616"/>
    </ligand>
</feature>
<dbReference type="InterPro" id="IPR000212">
    <property type="entry name" value="DNA_helicase_UvrD/REP"/>
</dbReference>
<dbReference type="InterPro" id="IPR027417">
    <property type="entry name" value="P-loop_NTPase"/>
</dbReference>
<dbReference type="EMBL" id="AZRA01000062">
    <property type="protein sequence ID" value="KDB51954.1"/>
    <property type="molecule type" value="Genomic_DNA"/>
</dbReference>
<accession>A0A059KL78</accession>
<dbReference type="Proteomes" id="UP000026714">
    <property type="component" value="Unassembled WGS sequence"/>
</dbReference>
<dbReference type="PANTHER" id="PTHR11070:SF2">
    <property type="entry name" value="ATP-DEPENDENT DNA HELICASE SRS2"/>
    <property type="match status" value="1"/>
</dbReference>
<dbReference type="PROSITE" id="PS51198">
    <property type="entry name" value="UVRD_HELICASE_ATP_BIND"/>
    <property type="match status" value="1"/>
</dbReference>
<keyword evidence="9" id="KW-1185">Reference proteome</keyword>
<dbReference type="PATRIC" id="fig|1286631.3.peg.2379"/>
<dbReference type="InterPro" id="IPR027785">
    <property type="entry name" value="UvrD-like_helicase_C"/>
</dbReference>
<dbReference type="AlphaFoldDB" id="A0A059KL78"/>
<evidence type="ECO:0000256" key="6">
    <source>
        <dbReference type="PROSITE-ProRule" id="PRU00560"/>
    </source>
</evidence>
<evidence type="ECO:0000313" key="9">
    <source>
        <dbReference type="Proteomes" id="UP000026714"/>
    </source>
</evidence>
<keyword evidence="1 6" id="KW-0547">Nucleotide-binding</keyword>
<dbReference type="InterPro" id="IPR014016">
    <property type="entry name" value="UvrD-like_ATP-bd"/>
</dbReference>
<gene>
    <name evidence="8" type="ORF">X805_24320</name>
</gene>
<dbReference type="STRING" id="34103.SAMN05421778_10644"/>
<keyword evidence="4 6" id="KW-0067">ATP-binding</keyword>
<dbReference type="Pfam" id="PF13538">
    <property type="entry name" value="UvrD_C_2"/>
    <property type="match status" value="1"/>
</dbReference>
<sequence>MSAAPRSPAPLAPDDAEDAAAARDRIAQAEQALRALLDPGDAVLTAALHEPAHALLQALQQLRDQDLLPGSATHRALQQRLLGPLTPVQRTLVSAPDHGHQLVLAGPGSGKTRVIAHRIAWLLQARQVPARQIVALAFNRGAAAELRQRLHALAGEPARGVTVLTHHAMALRLIGRPLADSEHEGVPIDFARMLDEAVALLQAEPERPRPTHLFVDEYQDMSPAQYALVGALAGPRTQLMAVGDDDQTIYGFGGASIEFIRRFCDDYAPVRTTLLLENFRSTAPILAVAERLIAPVTERMKGADAPVRRAASRQDEPPGAPVRLIDAPADAGLQAARVLDEVRRLLAEDAALRPGEIAVLARTRRSLAAVQALCLLEGLRCEVAPRPQATHRLTVLHTREGRRLLDLLERPGVAHRRAAAPMRWAGLQARHRPSHPIWQDLLLLATELAQVAPARARPAELIEQLHTLAREPRRAASPQALRLMTAHAAKGLEFRHVIVMDGDDWLAGDDERRLLYVAATRAVETLVLMRARPSRHGLMDDIGLEALQETGGLALLAELRPATPPGTASAHRRMLPVSPADIDLGHAGRMPPGHVLHTRLARLEAGDPVRLIGRRIENARGEWVGQLSRRAGGLEQRARAPGLPGRVTAILVRQRAQASEAFRADLHCERWEVPLIEVVVDTPD</sequence>
<evidence type="ECO:0000256" key="2">
    <source>
        <dbReference type="ARBA" id="ARBA00022801"/>
    </source>
</evidence>
<name>A0A059KL78_9BURK</name>
<evidence type="ECO:0000259" key="7">
    <source>
        <dbReference type="PROSITE" id="PS51198"/>
    </source>
</evidence>
<evidence type="ECO:0000256" key="4">
    <source>
        <dbReference type="ARBA" id="ARBA00022840"/>
    </source>
</evidence>
<dbReference type="CDD" id="cd17932">
    <property type="entry name" value="DEXQc_UvrD"/>
    <property type="match status" value="1"/>
</dbReference>
<dbReference type="GO" id="GO:0005524">
    <property type="term" value="F:ATP binding"/>
    <property type="evidence" value="ECO:0007669"/>
    <property type="project" value="UniProtKB-UniRule"/>
</dbReference>
<dbReference type="Gene3D" id="3.40.50.300">
    <property type="entry name" value="P-loop containing nucleotide triphosphate hydrolases"/>
    <property type="match status" value="4"/>
</dbReference>